<accession>A0A0A8YUE1</accession>
<protein>
    <submittedName>
        <fullName evidence="1">Uncharacterized protein</fullName>
    </submittedName>
</protein>
<proteinExistence type="predicted"/>
<sequence length="22" mass="2550">MYASWLRKSNNLLRLLPGENSS</sequence>
<organism evidence="1">
    <name type="scientific">Arundo donax</name>
    <name type="common">Giant reed</name>
    <name type="synonym">Donax arundinaceus</name>
    <dbReference type="NCBI Taxonomy" id="35708"/>
    <lineage>
        <taxon>Eukaryota</taxon>
        <taxon>Viridiplantae</taxon>
        <taxon>Streptophyta</taxon>
        <taxon>Embryophyta</taxon>
        <taxon>Tracheophyta</taxon>
        <taxon>Spermatophyta</taxon>
        <taxon>Magnoliopsida</taxon>
        <taxon>Liliopsida</taxon>
        <taxon>Poales</taxon>
        <taxon>Poaceae</taxon>
        <taxon>PACMAD clade</taxon>
        <taxon>Arundinoideae</taxon>
        <taxon>Arundineae</taxon>
        <taxon>Arundo</taxon>
    </lineage>
</organism>
<dbReference type="EMBL" id="GBRH01267674">
    <property type="protein sequence ID" value="JAD30221.1"/>
    <property type="molecule type" value="Transcribed_RNA"/>
</dbReference>
<reference evidence="1" key="2">
    <citation type="journal article" date="2015" name="Data Brief">
        <title>Shoot transcriptome of the giant reed, Arundo donax.</title>
        <authorList>
            <person name="Barrero R.A."/>
            <person name="Guerrero F.D."/>
            <person name="Moolhuijzen P."/>
            <person name="Goolsby J.A."/>
            <person name="Tidwell J."/>
            <person name="Bellgard S.E."/>
            <person name="Bellgard M.I."/>
        </authorList>
    </citation>
    <scope>NUCLEOTIDE SEQUENCE</scope>
    <source>
        <tissue evidence="1">Shoot tissue taken approximately 20 cm above the soil surface</tissue>
    </source>
</reference>
<reference evidence="1" key="1">
    <citation type="submission" date="2014-09" db="EMBL/GenBank/DDBJ databases">
        <authorList>
            <person name="Magalhaes I.L.F."/>
            <person name="Oliveira U."/>
            <person name="Santos F.R."/>
            <person name="Vidigal T.H.D.A."/>
            <person name="Brescovit A.D."/>
            <person name="Santos A.J."/>
        </authorList>
    </citation>
    <scope>NUCLEOTIDE SEQUENCE</scope>
    <source>
        <tissue evidence="1">Shoot tissue taken approximately 20 cm above the soil surface</tissue>
    </source>
</reference>
<name>A0A0A8YUE1_ARUDO</name>
<dbReference type="AlphaFoldDB" id="A0A0A8YUE1"/>
<evidence type="ECO:0000313" key="1">
    <source>
        <dbReference type="EMBL" id="JAD30221.1"/>
    </source>
</evidence>